<feature type="domain" description="MgtC/SapB/SrpB/YhiD N-terminal" evidence="8">
    <location>
        <begin position="1"/>
        <end position="109"/>
    </location>
</feature>
<dbReference type="PATRIC" id="fig|1439726.3.peg.1893"/>
<dbReference type="PANTHER" id="PTHR33778:SF1">
    <property type="entry name" value="MAGNESIUM TRANSPORTER YHID-RELATED"/>
    <property type="match status" value="1"/>
</dbReference>
<dbReference type="EMBL" id="MCRJ01000036">
    <property type="protein sequence ID" value="ODN70877.1"/>
    <property type="molecule type" value="Genomic_DNA"/>
</dbReference>
<dbReference type="InterPro" id="IPR003416">
    <property type="entry name" value="MgtC/SapB/SrpB/YhiD_fam"/>
</dbReference>
<proteinExistence type="inferred from homology"/>
<evidence type="ECO:0000259" key="8">
    <source>
        <dbReference type="Pfam" id="PF02308"/>
    </source>
</evidence>
<reference evidence="9 10" key="1">
    <citation type="submission" date="2016-07" db="EMBL/GenBank/DDBJ databases">
        <title>Draft Genome Sequence of Methylobrevis pamukkalensis PK2.</title>
        <authorList>
            <person name="Vasilenko O.V."/>
            <person name="Doronina N.V."/>
            <person name="Shmareva M.N."/>
            <person name="Tarlachkov S.V."/>
            <person name="Mustakhimov I."/>
            <person name="Trotsenko Y.A."/>
        </authorList>
    </citation>
    <scope>NUCLEOTIDE SEQUENCE [LARGE SCALE GENOMIC DNA]</scope>
    <source>
        <strain evidence="9 10">PK2</strain>
    </source>
</reference>
<evidence type="ECO:0000256" key="4">
    <source>
        <dbReference type="ARBA" id="ARBA00022692"/>
    </source>
</evidence>
<evidence type="ECO:0000256" key="7">
    <source>
        <dbReference type="RuleBase" id="RU365041"/>
    </source>
</evidence>
<dbReference type="AlphaFoldDB" id="A0A1E3H3F5"/>
<evidence type="ECO:0000256" key="6">
    <source>
        <dbReference type="ARBA" id="ARBA00023136"/>
    </source>
</evidence>
<comment type="subcellular location">
    <subcellularLocation>
        <location evidence="7">Cell inner membrane</location>
        <topology evidence="7">Multi-pass membrane protein</topology>
    </subcellularLocation>
    <subcellularLocation>
        <location evidence="1">Cell membrane</location>
        <topology evidence="1">Multi-pass membrane protein</topology>
    </subcellularLocation>
</comment>
<protein>
    <recommendedName>
        <fullName evidence="7">Protein MgtC</fullName>
    </recommendedName>
</protein>
<keyword evidence="10" id="KW-1185">Reference proteome</keyword>
<organism evidence="9 10">
    <name type="scientific">Methylobrevis pamukkalensis</name>
    <dbReference type="NCBI Taxonomy" id="1439726"/>
    <lineage>
        <taxon>Bacteria</taxon>
        <taxon>Pseudomonadati</taxon>
        <taxon>Pseudomonadota</taxon>
        <taxon>Alphaproteobacteria</taxon>
        <taxon>Hyphomicrobiales</taxon>
        <taxon>Pleomorphomonadaceae</taxon>
        <taxon>Methylobrevis</taxon>
    </lineage>
</organism>
<gene>
    <name evidence="9" type="ORF">A6302_01794</name>
</gene>
<keyword evidence="3" id="KW-1003">Cell membrane</keyword>
<keyword evidence="6 7" id="KW-0472">Membrane</keyword>
<evidence type="ECO:0000256" key="5">
    <source>
        <dbReference type="ARBA" id="ARBA00022989"/>
    </source>
</evidence>
<feature type="transmembrane region" description="Helical" evidence="7">
    <location>
        <begin position="34"/>
        <end position="55"/>
    </location>
</feature>
<accession>A0A1E3H3F5</accession>
<keyword evidence="4 7" id="KW-0812">Transmembrane</keyword>
<evidence type="ECO:0000256" key="2">
    <source>
        <dbReference type="ARBA" id="ARBA00009298"/>
    </source>
</evidence>
<feature type="transmembrane region" description="Helical" evidence="7">
    <location>
        <begin position="76"/>
        <end position="104"/>
    </location>
</feature>
<comment type="caution">
    <text evidence="7">Lacks conserved residue(s) required for the propagation of feature annotation.</text>
</comment>
<comment type="similarity">
    <text evidence="2 7">Belongs to the MgtC/SapB family.</text>
</comment>
<dbReference type="Proteomes" id="UP000094622">
    <property type="component" value="Unassembled WGS sequence"/>
</dbReference>
<dbReference type="GO" id="GO:0005886">
    <property type="term" value="C:plasma membrane"/>
    <property type="evidence" value="ECO:0007669"/>
    <property type="project" value="UniProtKB-SubCell"/>
</dbReference>
<keyword evidence="5 7" id="KW-1133">Transmembrane helix</keyword>
<dbReference type="InterPro" id="IPR049177">
    <property type="entry name" value="MgtC_SapB_SrpB_YhiD_N"/>
</dbReference>
<dbReference type="RefSeq" id="WP_245293981.1">
    <property type="nucleotide sequence ID" value="NZ_MCRJ01000036.1"/>
</dbReference>
<dbReference type="PANTHER" id="PTHR33778">
    <property type="entry name" value="PROTEIN MGTC"/>
    <property type="match status" value="1"/>
</dbReference>
<evidence type="ECO:0000313" key="10">
    <source>
        <dbReference type="Proteomes" id="UP000094622"/>
    </source>
</evidence>
<evidence type="ECO:0000256" key="1">
    <source>
        <dbReference type="ARBA" id="ARBA00004651"/>
    </source>
</evidence>
<keyword evidence="7" id="KW-0997">Cell inner membrane</keyword>
<dbReference type="Pfam" id="PF02308">
    <property type="entry name" value="MgtC"/>
    <property type="match status" value="1"/>
</dbReference>
<name>A0A1E3H3F5_9HYPH</name>
<dbReference type="PRINTS" id="PR01837">
    <property type="entry name" value="MGTCSAPBPROT"/>
</dbReference>
<evidence type="ECO:0000313" key="9">
    <source>
        <dbReference type="EMBL" id="ODN70877.1"/>
    </source>
</evidence>
<evidence type="ECO:0000256" key="3">
    <source>
        <dbReference type="ARBA" id="ARBA00022475"/>
    </source>
</evidence>
<sequence length="118" mass="12442">MRTLGLVALGVALVTLVATHVPGMAENPDALSRVIQGVLQGVMTGIGFIGAGVVLRDPDRGRIKGLTTAASIWMTGALAVTCALASWLLVAVALGLTLFLLIVVRPLDRWLERDRDAR</sequence>
<comment type="caution">
    <text evidence="9">The sequence shown here is derived from an EMBL/GenBank/DDBJ whole genome shotgun (WGS) entry which is preliminary data.</text>
</comment>